<dbReference type="NCBIfam" id="TIGR00442">
    <property type="entry name" value="hisS"/>
    <property type="match status" value="1"/>
</dbReference>
<comment type="catalytic activity">
    <reaction evidence="9 10">
        <text>tRNA(His) + L-histidine + ATP = L-histidyl-tRNA(His) + AMP + diphosphate + H(+)</text>
        <dbReference type="Rhea" id="RHEA:17313"/>
        <dbReference type="Rhea" id="RHEA-COMP:9665"/>
        <dbReference type="Rhea" id="RHEA-COMP:9689"/>
        <dbReference type="ChEBI" id="CHEBI:15378"/>
        <dbReference type="ChEBI" id="CHEBI:30616"/>
        <dbReference type="ChEBI" id="CHEBI:33019"/>
        <dbReference type="ChEBI" id="CHEBI:57595"/>
        <dbReference type="ChEBI" id="CHEBI:78442"/>
        <dbReference type="ChEBI" id="CHEBI:78527"/>
        <dbReference type="ChEBI" id="CHEBI:456215"/>
        <dbReference type="EC" id="6.1.1.21"/>
    </reaction>
</comment>
<dbReference type="InterPro" id="IPR045864">
    <property type="entry name" value="aa-tRNA-synth_II/BPL/LPL"/>
</dbReference>
<keyword evidence="6 10" id="KW-0067">ATP-binding</keyword>
<evidence type="ECO:0000256" key="6">
    <source>
        <dbReference type="ARBA" id="ARBA00022840"/>
    </source>
</evidence>
<dbReference type="PROSITE" id="PS50862">
    <property type="entry name" value="AA_TRNA_LIGASE_II"/>
    <property type="match status" value="1"/>
</dbReference>
<sequence length="434" mass="46324">MATDSFLPPSGTRDFLAAESDVRERAFAAVREVFGRFGFQPLQTPAFERLEVLTGKYGDEGDKLVFKILRRGEHEATGEADLALRYDHTVPLARVVAAYGSQLPTPYKRYALAPVWRADRPGKGRFREFVQCDLDVVGTTSPLADAEVVSALYESLDALGVPEFRFLVNSRKALAGLLEVYGVPGDAGGGVLITLDKLDKLAPAAVVQELVDGRGLPEATAKGLVDDLTAPDATERIRKELEGSATGQEGLAEVDRLLALVAGIIPPERIAFAPNLVRGLDYYTGVIYEVTAPGMPGSIASGGRYDGLIGRMSGSDVPACGGSLGIERILPLLPSAGEQPAPALDVAVTVLGDALADEAFRMAAAIRRAGLRTGVYMGTSGKLARQLKWAADQGARFCLIYGEREREAGEVIVRNMASGEQTTHPVDQVAEHFV</sequence>
<dbReference type="Pfam" id="PF03129">
    <property type="entry name" value="HGTP_anticodon"/>
    <property type="match status" value="1"/>
</dbReference>
<proteinExistence type="inferred from homology"/>
<evidence type="ECO:0000256" key="10">
    <source>
        <dbReference type="HAMAP-Rule" id="MF_00127"/>
    </source>
</evidence>
<evidence type="ECO:0000313" key="13">
    <source>
        <dbReference type="Proteomes" id="UP001501721"/>
    </source>
</evidence>
<dbReference type="GO" id="GO:0016874">
    <property type="term" value="F:ligase activity"/>
    <property type="evidence" value="ECO:0007669"/>
    <property type="project" value="UniProtKB-KW"/>
</dbReference>
<dbReference type="PANTHER" id="PTHR11476">
    <property type="entry name" value="HISTIDYL-TRNA SYNTHETASE"/>
    <property type="match status" value="1"/>
</dbReference>
<dbReference type="InterPro" id="IPR015807">
    <property type="entry name" value="His-tRNA-ligase"/>
</dbReference>
<dbReference type="Pfam" id="PF13393">
    <property type="entry name" value="tRNA-synt_His"/>
    <property type="match status" value="1"/>
</dbReference>
<keyword evidence="3 10" id="KW-0963">Cytoplasm</keyword>
<dbReference type="InterPro" id="IPR004516">
    <property type="entry name" value="HisRS/HisZ"/>
</dbReference>
<dbReference type="HAMAP" id="MF_00127">
    <property type="entry name" value="His_tRNA_synth"/>
    <property type="match status" value="1"/>
</dbReference>
<dbReference type="PIRSF" id="PIRSF001549">
    <property type="entry name" value="His-tRNA_synth"/>
    <property type="match status" value="1"/>
</dbReference>
<dbReference type="InterPro" id="IPR006195">
    <property type="entry name" value="aa-tRNA-synth_II"/>
</dbReference>
<dbReference type="CDD" id="cd00773">
    <property type="entry name" value="HisRS-like_core"/>
    <property type="match status" value="1"/>
</dbReference>
<evidence type="ECO:0000256" key="9">
    <source>
        <dbReference type="ARBA" id="ARBA00047639"/>
    </source>
</evidence>
<evidence type="ECO:0000256" key="7">
    <source>
        <dbReference type="ARBA" id="ARBA00022917"/>
    </source>
</evidence>
<keyword evidence="8 10" id="KW-0030">Aminoacyl-tRNA synthetase</keyword>
<dbReference type="InterPro" id="IPR033656">
    <property type="entry name" value="HisRS_anticodon"/>
</dbReference>
<evidence type="ECO:0000259" key="11">
    <source>
        <dbReference type="PROSITE" id="PS50862"/>
    </source>
</evidence>
<dbReference type="PANTHER" id="PTHR11476:SF7">
    <property type="entry name" value="HISTIDINE--TRNA LIGASE"/>
    <property type="match status" value="1"/>
</dbReference>
<comment type="subunit">
    <text evidence="2 10">Homodimer.</text>
</comment>
<gene>
    <name evidence="12" type="primary">hisS_2</name>
    <name evidence="10" type="synonym">hisS</name>
    <name evidence="12" type="ORF">GCM10010422_65150</name>
</gene>
<dbReference type="EC" id="6.1.1.21" evidence="10"/>
<dbReference type="SUPFAM" id="SSF55681">
    <property type="entry name" value="Class II aaRS and biotin synthetases"/>
    <property type="match status" value="1"/>
</dbReference>
<keyword evidence="4 10" id="KW-0436">Ligase</keyword>
<dbReference type="Gene3D" id="3.30.930.10">
    <property type="entry name" value="Bira Bifunctional Protein, Domain 2"/>
    <property type="match status" value="1"/>
</dbReference>
<evidence type="ECO:0000313" key="12">
    <source>
        <dbReference type="EMBL" id="GAA2505434.1"/>
    </source>
</evidence>
<dbReference type="CDD" id="cd00859">
    <property type="entry name" value="HisRS_anticodon"/>
    <property type="match status" value="1"/>
</dbReference>
<dbReference type="Proteomes" id="UP001501721">
    <property type="component" value="Unassembled WGS sequence"/>
</dbReference>
<evidence type="ECO:0000256" key="8">
    <source>
        <dbReference type="ARBA" id="ARBA00023146"/>
    </source>
</evidence>
<comment type="similarity">
    <text evidence="1 10">Belongs to the class-II aminoacyl-tRNA synthetase family.</text>
</comment>
<dbReference type="Gene3D" id="3.40.50.800">
    <property type="entry name" value="Anticodon-binding domain"/>
    <property type="match status" value="1"/>
</dbReference>
<keyword evidence="7 10" id="KW-0648">Protein biosynthesis</keyword>
<accession>A0ABP5ZZY0</accession>
<keyword evidence="5 10" id="KW-0547">Nucleotide-binding</keyword>
<dbReference type="InterPro" id="IPR041715">
    <property type="entry name" value="HisRS-like_core"/>
</dbReference>
<reference evidence="13" key="1">
    <citation type="journal article" date="2019" name="Int. J. Syst. Evol. Microbiol.">
        <title>The Global Catalogue of Microorganisms (GCM) 10K type strain sequencing project: providing services to taxonomists for standard genome sequencing and annotation.</title>
        <authorList>
            <consortium name="The Broad Institute Genomics Platform"/>
            <consortium name="The Broad Institute Genome Sequencing Center for Infectious Disease"/>
            <person name="Wu L."/>
            <person name="Ma J."/>
        </authorList>
    </citation>
    <scope>NUCLEOTIDE SEQUENCE [LARGE SCALE GENOMIC DNA]</scope>
    <source>
        <strain evidence="13">JCM 6923</strain>
    </source>
</reference>
<evidence type="ECO:0000256" key="3">
    <source>
        <dbReference type="ARBA" id="ARBA00022490"/>
    </source>
</evidence>
<keyword evidence="13" id="KW-1185">Reference proteome</keyword>
<organism evidence="12 13">
    <name type="scientific">Streptomyces graminearus</name>
    <dbReference type="NCBI Taxonomy" id="284030"/>
    <lineage>
        <taxon>Bacteria</taxon>
        <taxon>Bacillati</taxon>
        <taxon>Actinomycetota</taxon>
        <taxon>Actinomycetes</taxon>
        <taxon>Kitasatosporales</taxon>
        <taxon>Streptomycetaceae</taxon>
        <taxon>Streptomyces</taxon>
    </lineage>
</organism>
<evidence type="ECO:0000256" key="4">
    <source>
        <dbReference type="ARBA" id="ARBA00022598"/>
    </source>
</evidence>
<feature type="domain" description="Aminoacyl-transfer RNA synthetases class-II family profile" evidence="11">
    <location>
        <begin position="22"/>
        <end position="342"/>
    </location>
</feature>
<comment type="caution">
    <text evidence="12">The sequence shown here is derived from an EMBL/GenBank/DDBJ whole genome shotgun (WGS) entry which is preliminary data.</text>
</comment>
<evidence type="ECO:0000256" key="2">
    <source>
        <dbReference type="ARBA" id="ARBA00011738"/>
    </source>
</evidence>
<name>A0ABP5ZZY0_9ACTN</name>
<dbReference type="RefSeq" id="WP_346079616.1">
    <property type="nucleotide sequence ID" value="NZ_BAAATL010000036.1"/>
</dbReference>
<evidence type="ECO:0000256" key="1">
    <source>
        <dbReference type="ARBA" id="ARBA00008226"/>
    </source>
</evidence>
<dbReference type="InterPro" id="IPR036621">
    <property type="entry name" value="Anticodon-bd_dom_sf"/>
</dbReference>
<dbReference type="SUPFAM" id="SSF52954">
    <property type="entry name" value="Class II aaRS ABD-related"/>
    <property type="match status" value="1"/>
</dbReference>
<dbReference type="EMBL" id="BAAATL010000036">
    <property type="protein sequence ID" value="GAA2505434.1"/>
    <property type="molecule type" value="Genomic_DNA"/>
</dbReference>
<dbReference type="InterPro" id="IPR004154">
    <property type="entry name" value="Anticodon-bd"/>
</dbReference>
<evidence type="ECO:0000256" key="5">
    <source>
        <dbReference type="ARBA" id="ARBA00022741"/>
    </source>
</evidence>
<comment type="subcellular location">
    <subcellularLocation>
        <location evidence="10">Cytoplasm</location>
    </subcellularLocation>
</comment>
<protein>
    <recommendedName>
        <fullName evidence="10">Histidine--tRNA ligase</fullName>
        <ecNumber evidence="10">6.1.1.21</ecNumber>
    </recommendedName>
    <alternativeName>
        <fullName evidence="10">Histidyl-tRNA synthetase</fullName>
        <shortName evidence="10">HisRS</shortName>
    </alternativeName>
</protein>